<sequence>MEKHIFSVLLTVEVEAYTEEDAQEAMKDCFGEGSICGLTVVDYEVVDHDRLG</sequence>
<dbReference type="GeneID" id="77927406"/>
<gene>
    <name evidence="1" type="primary">111</name>
    <name evidence="1" type="ORF">SEA_FAUST_111</name>
</gene>
<dbReference type="KEGG" id="vg:77927406"/>
<evidence type="ECO:0000313" key="2">
    <source>
        <dbReference type="Proteomes" id="UP000516151"/>
    </source>
</evidence>
<protein>
    <submittedName>
        <fullName evidence="1">Uncharacterized protein</fullName>
    </submittedName>
</protein>
<accession>A0A7G9UYV1</accession>
<dbReference type="RefSeq" id="YP_010651713.1">
    <property type="nucleotide sequence ID" value="NC_070783.1"/>
</dbReference>
<reference evidence="1 2" key="1">
    <citation type="submission" date="2020-06" db="EMBL/GenBank/DDBJ databases">
        <authorList>
            <person name="Arora M.N."/>
            <person name="Dalling M.T."/>
            <person name="Dawson S.P.M."/>
            <person name="Elia S.N."/>
            <person name="Burke B."/>
            <person name="Shaffer C.D."/>
            <person name="Weston-Hafer K.A."/>
            <person name="Garlena R.A."/>
            <person name="Russell D.A."/>
            <person name="Pope W.H."/>
            <person name="Jacobs-Sera D."/>
            <person name="Hatfull G.F."/>
        </authorList>
    </citation>
    <scope>NUCLEOTIDE SEQUENCE [LARGE SCALE GENOMIC DNA]</scope>
</reference>
<proteinExistence type="predicted"/>
<evidence type="ECO:0000313" key="1">
    <source>
        <dbReference type="EMBL" id="QNN99206.1"/>
    </source>
</evidence>
<name>A0A7G9UYV1_9CAUD</name>
<organism evidence="1 2">
    <name type="scientific">Streptomyces phage Faust</name>
    <dbReference type="NCBI Taxonomy" id="2767565"/>
    <lineage>
        <taxon>Viruses</taxon>
        <taxon>Duplodnaviria</taxon>
        <taxon>Heunggongvirae</taxon>
        <taxon>Uroviricota</taxon>
        <taxon>Caudoviricetes</taxon>
        <taxon>Stanwilliamsviridae</taxon>
        <taxon>Loccivirinae</taxon>
        <taxon>Faustvirus</taxon>
        <taxon>Faustvirus faust</taxon>
    </lineage>
</organism>
<dbReference type="EMBL" id="MT684598">
    <property type="protein sequence ID" value="QNN99206.1"/>
    <property type="molecule type" value="Genomic_DNA"/>
</dbReference>
<dbReference type="Proteomes" id="UP000516151">
    <property type="component" value="Segment"/>
</dbReference>
<keyword evidence="2" id="KW-1185">Reference proteome</keyword>